<evidence type="ECO:0000313" key="3">
    <source>
        <dbReference type="Proteomes" id="UP000052232"/>
    </source>
</evidence>
<dbReference type="AlphaFoldDB" id="A0A0J7XS83"/>
<dbReference type="PATRIC" id="fig|1420583.3.peg.2938"/>
<accession>A0A0J7XS83</accession>
<evidence type="ECO:0000313" key="2">
    <source>
        <dbReference type="EMBL" id="KMS54736.1"/>
    </source>
</evidence>
<name>A0A0J7XS83_9SPHN</name>
<dbReference type="Proteomes" id="UP000052232">
    <property type="component" value="Unassembled WGS sequence"/>
</dbReference>
<dbReference type="EMBL" id="JACT01000003">
    <property type="protein sequence ID" value="KMS54736.1"/>
    <property type="molecule type" value="Genomic_DNA"/>
</dbReference>
<proteinExistence type="predicted"/>
<comment type="caution">
    <text evidence="2">The sequence shown here is derived from an EMBL/GenBank/DDBJ whole genome shotgun (WGS) entry which is preliminary data.</text>
</comment>
<feature type="compositionally biased region" description="Low complexity" evidence="1">
    <location>
        <begin position="67"/>
        <end position="79"/>
    </location>
</feature>
<evidence type="ECO:0000256" key="1">
    <source>
        <dbReference type="SAM" id="MobiDB-lite"/>
    </source>
</evidence>
<keyword evidence="3" id="KW-1185">Reference proteome</keyword>
<gene>
    <name evidence="2" type="ORF">V473_15710</name>
</gene>
<feature type="region of interest" description="Disordered" evidence="1">
    <location>
        <begin position="54"/>
        <end position="79"/>
    </location>
</feature>
<reference evidence="2 3" key="1">
    <citation type="journal article" date="2015" name="G3 (Bethesda)">
        <title>Insights into Ongoing Evolution of the Hexachlorocyclohexane Catabolic Pathway from Comparative Genomics of Ten Sphingomonadaceae Strains.</title>
        <authorList>
            <person name="Pearce S.L."/>
            <person name="Oakeshott J.G."/>
            <person name="Pandey G."/>
        </authorList>
    </citation>
    <scope>NUCLEOTIDE SEQUENCE [LARGE SCALE GENOMIC DNA]</scope>
    <source>
        <strain evidence="2 3">LL01</strain>
    </source>
</reference>
<protein>
    <submittedName>
        <fullName evidence="2">Uncharacterized protein</fullName>
    </submittedName>
</protein>
<sequence length="79" mass="8562">MGRAMGAFRSGLALAFVAVMLAREAKGLLIGESADPALIEQMWRAIERRPEIMAVNPVKPSTPRPTPSSSRSAPISRMR</sequence>
<organism evidence="2 3">
    <name type="scientific">Sphingobium cupriresistens LL01</name>
    <dbReference type="NCBI Taxonomy" id="1420583"/>
    <lineage>
        <taxon>Bacteria</taxon>
        <taxon>Pseudomonadati</taxon>
        <taxon>Pseudomonadota</taxon>
        <taxon>Alphaproteobacteria</taxon>
        <taxon>Sphingomonadales</taxon>
        <taxon>Sphingomonadaceae</taxon>
        <taxon>Sphingobium</taxon>
    </lineage>
</organism>
<dbReference type="STRING" id="1420583.V473_15710"/>